<dbReference type="AlphaFoldDB" id="A0AAD5HDR9"/>
<comment type="caution">
    <text evidence="2">The sequence shown here is derived from an EMBL/GenBank/DDBJ whole genome shotgun (WGS) entry which is preliminary data.</text>
</comment>
<evidence type="ECO:0000313" key="2">
    <source>
        <dbReference type="EMBL" id="KAI8580502.1"/>
    </source>
</evidence>
<reference evidence="2" key="2">
    <citation type="journal article" date="2022" name="Proc. Natl. Acad. Sci. U.S.A.">
        <title>Diploid-dominant life cycles characterize the early evolution of Fungi.</title>
        <authorList>
            <person name="Amses K.R."/>
            <person name="Simmons D.R."/>
            <person name="Longcore J.E."/>
            <person name="Mondo S.J."/>
            <person name="Seto K."/>
            <person name="Jeronimo G.H."/>
            <person name="Bonds A.E."/>
            <person name="Quandt C.A."/>
            <person name="Davis W.J."/>
            <person name="Chang Y."/>
            <person name="Federici B.A."/>
            <person name="Kuo A."/>
            <person name="LaButti K."/>
            <person name="Pangilinan J."/>
            <person name="Andreopoulos W."/>
            <person name="Tritt A."/>
            <person name="Riley R."/>
            <person name="Hundley H."/>
            <person name="Johnson J."/>
            <person name="Lipzen A."/>
            <person name="Barry K."/>
            <person name="Lang B.F."/>
            <person name="Cuomo C.A."/>
            <person name="Buchler N.E."/>
            <person name="Grigoriev I.V."/>
            <person name="Spatafora J.W."/>
            <person name="Stajich J.E."/>
            <person name="James T.Y."/>
        </authorList>
    </citation>
    <scope>NUCLEOTIDE SEQUENCE</scope>
    <source>
        <strain evidence="2">AG</strain>
    </source>
</reference>
<reference evidence="2" key="1">
    <citation type="submission" date="2021-06" db="EMBL/GenBank/DDBJ databases">
        <authorList>
            <consortium name="DOE Joint Genome Institute"/>
            <person name="Mondo S.J."/>
            <person name="Amses K.R."/>
            <person name="Simmons D.R."/>
            <person name="Longcore J.E."/>
            <person name="Seto K."/>
            <person name="Alves G.H."/>
            <person name="Bonds A.E."/>
            <person name="Quandt C.A."/>
            <person name="Davis W.J."/>
            <person name="Chang Y."/>
            <person name="Letcher P.M."/>
            <person name="Powell M.J."/>
            <person name="Kuo A."/>
            <person name="Labutti K."/>
            <person name="Pangilinan J."/>
            <person name="Andreopoulos W."/>
            <person name="Tritt A."/>
            <person name="Riley R."/>
            <person name="Hundley H."/>
            <person name="Johnson J."/>
            <person name="Lipzen A."/>
            <person name="Barry K."/>
            <person name="Berbee M.L."/>
            <person name="Buchler N.E."/>
            <person name="Grigoriev I.V."/>
            <person name="Spatafora J.W."/>
            <person name="Stajich J.E."/>
            <person name="James T.Y."/>
        </authorList>
    </citation>
    <scope>NUCLEOTIDE SEQUENCE</scope>
    <source>
        <strain evidence="2">AG</strain>
    </source>
</reference>
<proteinExistence type="predicted"/>
<dbReference type="RefSeq" id="XP_051445506.1">
    <property type="nucleotide sequence ID" value="XM_051588409.1"/>
</dbReference>
<feature type="compositionally biased region" description="Polar residues" evidence="1">
    <location>
        <begin position="92"/>
        <end position="103"/>
    </location>
</feature>
<organism evidence="2 3">
    <name type="scientific">Umbelopsis ramanniana AG</name>
    <dbReference type="NCBI Taxonomy" id="1314678"/>
    <lineage>
        <taxon>Eukaryota</taxon>
        <taxon>Fungi</taxon>
        <taxon>Fungi incertae sedis</taxon>
        <taxon>Mucoromycota</taxon>
        <taxon>Mucoromycotina</taxon>
        <taxon>Umbelopsidomycetes</taxon>
        <taxon>Umbelopsidales</taxon>
        <taxon>Umbelopsidaceae</taxon>
        <taxon>Umbelopsis</taxon>
    </lineage>
</organism>
<sequence>MESDLLALLNDRETLLARQTKAAEQAVADKEHSENTLTAPLRITSPKNSVLIKKVLSGKKPNGPLKAHSYNRSVPPMKSGSHNKSKSPPNPTNHYRSPYSLPSATWEVNVDRGEEGGSRKENAAWVGHQRHRKSLLRKERNASTQWIVEDSSVDDRQRRKLSTKRKREPSLARQLR</sequence>
<dbReference type="Proteomes" id="UP001206595">
    <property type="component" value="Unassembled WGS sequence"/>
</dbReference>
<protein>
    <submittedName>
        <fullName evidence="2">Uncharacterized protein</fullName>
    </submittedName>
</protein>
<gene>
    <name evidence="2" type="ORF">K450DRAFT_237353</name>
</gene>
<evidence type="ECO:0000256" key="1">
    <source>
        <dbReference type="SAM" id="MobiDB-lite"/>
    </source>
</evidence>
<feature type="compositionally biased region" description="Basic residues" evidence="1">
    <location>
        <begin position="158"/>
        <end position="167"/>
    </location>
</feature>
<accession>A0AAD5HDR9</accession>
<feature type="compositionally biased region" description="Basic and acidic residues" evidence="1">
    <location>
        <begin position="109"/>
        <end position="122"/>
    </location>
</feature>
<feature type="region of interest" description="Disordered" evidence="1">
    <location>
        <begin position="21"/>
        <end position="176"/>
    </location>
</feature>
<name>A0AAD5HDR9_UMBRA</name>
<keyword evidence="3" id="KW-1185">Reference proteome</keyword>
<dbReference type="EMBL" id="MU620912">
    <property type="protein sequence ID" value="KAI8580502.1"/>
    <property type="molecule type" value="Genomic_DNA"/>
</dbReference>
<dbReference type="GeneID" id="75913754"/>
<evidence type="ECO:0000313" key="3">
    <source>
        <dbReference type="Proteomes" id="UP001206595"/>
    </source>
</evidence>